<dbReference type="AlphaFoldDB" id="A0A1T4KRC6"/>
<sequence>MTKANNGKNSFFYDLFHSALEYVKKNWAILLVFSITFLASAVIVYFDASTRQTIASFSIDEYEPGMVADKTIIATTNLAADEQFPIAVEEGEKVIRKGFPIAEEDYLKLRKMAASPSYIDYRVFADNILFLMLVSAMAFLLFSPVCLGRKVELKEIILASLLFVVVFGVACFGDKAPLFQGIYNLPVIIPSGLCVALITILFGQIFGLYFSILISFGVLCACNFELIPFLYTLASSFTIVKILRTIENRIDMIFSSIGVALLNVIYICVLKVIFNDNFSDCVFPLAGVAFNGFISGILALGLLTPLEVVMNTASVFRLMDLSDQNSPVLRKLLLTASGTYQHSIMVSQLAESACKEIGANSLLARVAALYHDIGKMEHPEYFTENNIDSENKHTDLNPSLSVSIIKSHLRQSVEKAHQMHLPAQIVNIIAEHHGNSVISYFFNKAKEKNPNANEADFRYDGRLPSTKESAVVMLADVVEAACKSLEKPTAQRLEKFIQQLIEAKIAAKQLDDCALTYGEMTKIKNTFVSILAAYYHGRIKYQNQDSTDSSASEKTVSEKNNSEGEKNE</sequence>
<feature type="transmembrane region" description="Helical" evidence="2">
    <location>
        <begin position="286"/>
        <end position="309"/>
    </location>
</feature>
<feature type="region of interest" description="Disordered" evidence="1">
    <location>
        <begin position="543"/>
        <end position="568"/>
    </location>
</feature>
<feature type="transmembrane region" description="Helical" evidence="2">
    <location>
        <begin position="252"/>
        <end position="274"/>
    </location>
</feature>
<dbReference type="InterPro" id="IPR003607">
    <property type="entry name" value="HD/PDEase_dom"/>
</dbReference>
<feature type="transmembrane region" description="Helical" evidence="2">
    <location>
        <begin position="156"/>
        <end position="173"/>
    </location>
</feature>
<feature type="compositionally biased region" description="Basic and acidic residues" evidence="1">
    <location>
        <begin position="555"/>
        <end position="568"/>
    </location>
</feature>
<dbReference type="SMART" id="SM00471">
    <property type="entry name" value="HDc"/>
    <property type="match status" value="1"/>
</dbReference>
<dbReference type="RefSeq" id="WP_143592580.1">
    <property type="nucleotide sequence ID" value="NZ_JAEDDL010000007.1"/>
</dbReference>
<dbReference type="Proteomes" id="UP000190395">
    <property type="component" value="Unassembled WGS sequence"/>
</dbReference>
<evidence type="ECO:0000313" key="5">
    <source>
        <dbReference type="Proteomes" id="UP000190395"/>
    </source>
</evidence>
<dbReference type="InterPro" id="IPR006674">
    <property type="entry name" value="HD_domain"/>
</dbReference>
<dbReference type="PROSITE" id="PS51831">
    <property type="entry name" value="HD"/>
    <property type="match status" value="1"/>
</dbReference>
<feature type="domain" description="HD" evidence="3">
    <location>
        <begin position="339"/>
        <end position="481"/>
    </location>
</feature>
<protein>
    <recommendedName>
        <fullName evidence="3">HD domain-containing protein</fullName>
    </recommendedName>
</protein>
<accession>A0A1T4KRC6</accession>
<dbReference type="STRING" id="225004.SAMN02745152_00279"/>
<keyword evidence="5" id="KW-1185">Reference proteome</keyword>
<evidence type="ECO:0000313" key="4">
    <source>
        <dbReference type="EMBL" id="SJZ44974.1"/>
    </source>
</evidence>
<dbReference type="OrthoDB" id="9806952at2"/>
<dbReference type="PANTHER" id="PTHR36442:SF1">
    <property type="entry name" value="CYCLIC-DI-AMP PHOSPHODIESTERASE PGPH"/>
    <property type="match status" value="1"/>
</dbReference>
<dbReference type="Gene3D" id="1.10.3210.10">
    <property type="entry name" value="Hypothetical protein af1432"/>
    <property type="match status" value="1"/>
</dbReference>
<feature type="transmembrane region" description="Helical" evidence="2">
    <location>
        <begin position="212"/>
        <end position="240"/>
    </location>
</feature>
<organism evidence="4 5">
    <name type="scientific">Treponema berlinense</name>
    <dbReference type="NCBI Taxonomy" id="225004"/>
    <lineage>
        <taxon>Bacteria</taxon>
        <taxon>Pseudomonadati</taxon>
        <taxon>Spirochaetota</taxon>
        <taxon>Spirochaetia</taxon>
        <taxon>Spirochaetales</taxon>
        <taxon>Treponemataceae</taxon>
        <taxon>Treponema</taxon>
    </lineage>
</organism>
<dbReference type="EMBL" id="FUXC01000001">
    <property type="protein sequence ID" value="SJZ44974.1"/>
    <property type="molecule type" value="Genomic_DNA"/>
</dbReference>
<feature type="compositionally biased region" description="Polar residues" evidence="1">
    <location>
        <begin position="543"/>
        <end position="554"/>
    </location>
</feature>
<gene>
    <name evidence="4" type="ORF">SAMN02745152_00279</name>
</gene>
<feature type="transmembrane region" description="Helical" evidence="2">
    <location>
        <begin position="27"/>
        <end position="46"/>
    </location>
</feature>
<evidence type="ECO:0000259" key="3">
    <source>
        <dbReference type="PROSITE" id="PS51831"/>
    </source>
</evidence>
<feature type="transmembrane region" description="Helical" evidence="2">
    <location>
        <begin position="124"/>
        <end position="144"/>
    </location>
</feature>
<keyword evidence="2" id="KW-0812">Transmembrane</keyword>
<dbReference type="SUPFAM" id="SSF109604">
    <property type="entry name" value="HD-domain/PDEase-like"/>
    <property type="match status" value="1"/>
</dbReference>
<dbReference type="NCBIfam" id="TIGR00277">
    <property type="entry name" value="HDIG"/>
    <property type="match status" value="1"/>
</dbReference>
<evidence type="ECO:0000256" key="2">
    <source>
        <dbReference type="SAM" id="Phobius"/>
    </source>
</evidence>
<dbReference type="Pfam" id="PF01966">
    <property type="entry name" value="HD"/>
    <property type="match status" value="1"/>
</dbReference>
<name>A0A1T4KRC6_9SPIR</name>
<dbReference type="InterPro" id="IPR052722">
    <property type="entry name" value="PgpH_phosphodiesterase"/>
</dbReference>
<dbReference type="PANTHER" id="PTHR36442">
    <property type="entry name" value="CYCLIC-DI-AMP PHOSPHODIESTERASE PGPH"/>
    <property type="match status" value="1"/>
</dbReference>
<dbReference type="Pfam" id="PF07698">
    <property type="entry name" value="7TM-7TMR_HD"/>
    <property type="match status" value="1"/>
</dbReference>
<reference evidence="4 5" key="1">
    <citation type="submission" date="2017-02" db="EMBL/GenBank/DDBJ databases">
        <authorList>
            <person name="Peterson S.W."/>
        </authorList>
    </citation>
    <scope>NUCLEOTIDE SEQUENCE [LARGE SCALE GENOMIC DNA]</scope>
    <source>
        <strain evidence="4 5">ATCC BAA-909</strain>
    </source>
</reference>
<dbReference type="CDD" id="cd00077">
    <property type="entry name" value="HDc"/>
    <property type="match status" value="1"/>
</dbReference>
<feature type="transmembrane region" description="Helical" evidence="2">
    <location>
        <begin position="185"/>
        <end position="206"/>
    </location>
</feature>
<keyword evidence="2" id="KW-1133">Transmembrane helix</keyword>
<evidence type="ECO:0000256" key="1">
    <source>
        <dbReference type="SAM" id="MobiDB-lite"/>
    </source>
</evidence>
<dbReference type="InterPro" id="IPR006675">
    <property type="entry name" value="HDIG_dom"/>
</dbReference>
<keyword evidence="2" id="KW-0472">Membrane</keyword>
<proteinExistence type="predicted"/>
<dbReference type="InterPro" id="IPR011621">
    <property type="entry name" value="Metal-dep_PHydrolase_7TM_intra"/>
</dbReference>